<dbReference type="Gene3D" id="2.40.50.100">
    <property type="match status" value="1"/>
</dbReference>
<dbReference type="Gene3D" id="2.40.30.170">
    <property type="match status" value="1"/>
</dbReference>
<evidence type="ECO:0000259" key="3">
    <source>
        <dbReference type="SMART" id="SM00065"/>
    </source>
</evidence>
<feature type="domain" description="GAF" evidence="3">
    <location>
        <begin position="357"/>
        <end position="509"/>
    </location>
</feature>
<comment type="subcellular location">
    <subcellularLocation>
        <location evidence="1">Cell envelope</location>
    </subcellularLocation>
</comment>
<dbReference type="PANTHER" id="PTHR32347:SF23">
    <property type="entry name" value="BLL5650 PROTEIN"/>
    <property type="match status" value="1"/>
</dbReference>
<keyword evidence="2" id="KW-0175">Coiled coil</keyword>
<gene>
    <name evidence="4" type="ORF">P8935_00080</name>
</gene>
<dbReference type="GO" id="GO:0030313">
    <property type="term" value="C:cell envelope"/>
    <property type="evidence" value="ECO:0007669"/>
    <property type="project" value="UniProtKB-SubCell"/>
</dbReference>
<accession>A0AAU7DK88</accession>
<reference evidence="4" key="1">
    <citation type="submission" date="2023-03" db="EMBL/GenBank/DDBJ databases">
        <title>Edaphobacter sp.</title>
        <authorList>
            <person name="Huber K.J."/>
            <person name="Papendorf J."/>
            <person name="Pilke C."/>
            <person name="Bunk B."/>
            <person name="Sproeer C."/>
            <person name="Pester M."/>
        </authorList>
    </citation>
    <scope>NUCLEOTIDE SEQUENCE</scope>
    <source>
        <strain evidence="4">DSM 110680</strain>
    </source>
</reference>
<dbReference type="Pfam" id="PF25954">
    <property type="entry name" value="Beta-barrel_RND_2"/>
    <property type="match status" value="1"/>
</dbReference>
<dbReference type="InterPro" id="IPR029016">
    <property type="entry name" value="GAF-like_dom_sf"/>
</dbReference>
<proteinExistence type="predicted"/>
<protein>
    <submittedName>
        <fullName evidence="4">Efflux RND transporter periplasmic adaptor subunit</fullName>
    </submittedName>
</protein>
<evidence type="ECO:0000256" key="2">
    <source>
        <dbReference type="ARBA" id="ARBA00023054"/>
    </source>
</evidence>
<dbReference type="SUPFAM" id="SSF111369">
    <property type="entry name" value="HlyD-like secretion proteins"/>
    <property type="match status" value="1"/>
</dbReference>
<dbReference type="InterPro" id="IPR058792">
    <property type="entry name" value="Beta-barrel_RND_2"/>
</dbReference>
<dbReference type="InterPro" id="IPR003018">
    <property type="entry name" value="GAF"/>
</dbReference>
<dbReference type="PANTHER" id="PTHR32347">
    <property type="entry name" value="EFFLUX SYSTEM COMPONENT YKNX-RELATED"/>
    <property type="match status" value="1"/>
</dbReference>
<dbReference type="RefSeq" id="WP_348262970.1">
    <property type="nucleotide sequence ID" value="NZ_CP121196.1"/>
</dbReference>
<organism evidence="4">
    <name type="scientific">Telmatobacter sp. DSM 110680</name>
    <dbReference type="NCBI Taxonomy" id="3036704"/>
    <lineage>
        <taxon>Bacteria</taxon>
        <taxon>Pseudomonadati</taxon>
        <taxon>Acidobacteriota</taxon>
        <taxon>Terriglobia</taxon>
        <taxon>Terriglobales</taxon>
        <taxon>Acidobacteriaceae</taxon>
        <taxon>Telmatobacter</taxon>
    </lineage>
</organism>
<sequence>MNDAALEVGVMLLSTPDAVSRASVIASAVVTQLPNCACAVHRFIQQDSEITWNVIGLAGDISPEPSATESGNRLMAPLVLEVPEILIYPSAEILREDYSHVHISRSVSSIAYVPLLQGEELAGAVEILFFSGTPRLQDLEAIAPIIQLATPAIIASEDWESQRQDLLDSVHRMSQLYDLEKSLNATLDFDAVTALVPEKAAAMLPCQAMHLWMFDGDTLRLISTQGEDATVEVGMTQAAGEGYVADMAEEGEGLLIAEADDQRLVARNSRLDAELNVPPVTNALLVPLMQDDAEVGVLEAVNKQDGVFDDDDQFLMMSMAETISSALKNASLMLAERKLEILKALVDVSTEITSTLRLERLLGIIANSPQHVLPYERCAIALDQRGKLQLKAVSGMATLPLGDITVERLNQLMRWLATETELVYIRQLDSAGDAKQEEIPGPVQEYFAATGFRALYAIPLSDDQGRVGVLTYESSNADFLDVPHIEMIKILAGQATVAIRNALLYRDVPLISLIEPLVRKKRALLNSRRGRWMTIGILFECVLFFSFFPLPMRVTGEAVVAPQHMVTIAAPFDGNVTAVYAHEGQRVTSGEVLGAINDWQWRADVASSEAKYQQAMLVMQNDLSRGAAQSGADREQAEFLRAEMERARTRVEGAKLRSPIDGIVVTPDLQNVAGKHLDAGNAFAQVLDLSSALVQISIPERDTLLMSAGEHVAIKLDSYPQRTWRGTVSVVSPEAKAEDGDRTFTVEVPLSNADASLRAGMTGRAKISLGWKPAGYVLLRRPALWGWQTLWNWIGW</sequence>
<dbReference type="SUPFAM" id="SSF55781">
    <property type="entry name" value="GAF domain-like"/>
    <property type="match status" value="2"/>
</dbReference>
<evidence type="ECO:0000313" key="4">
    <source>
        <dbReference type="EMBL" id="XBH17745.1"/>
    </source>
</evidence>
<name>A0AAU7DK88_9BACT</name>
<feature type="domain" description="GAF" evidence="3">
    <location>
        <begin position="188"/>
        <end position="337"/>
    </location>
</feature>
<dbReference type="InterPro" id="IPR050465">
    <property type="entry name" value="UPF0194_transport"/>
</dbReference>
<dbReference type="Pfam" id="PF13185">
    <property type="entry name" value="GAF_2"/>
    <property type="match status" value="1"/>
</dbReference>
<dbReference type="Gene3D" id="3.30.450.40">
    <property type="match status" value="2"/>
</dbReference>
<dbReference type="AlphaFoldDB" id="A0AAU7DK88"/>
<dbReference type="EMBL" id="CP121196">
    <property type="protein sequence ID" value="XBH17745.1"/>
    <property type="molecule type" value="Genomic_DNA"/>
</dbReference>
<dbReference type="Pfam" id="PF01590">
    <property type="entry name" value="GAF"/>
    <property type="match status" value="1"/>
</dbReference>
<evidence type="ECO:0000256" key="1">
    <source>
        <dbReference type="ARBA" id="ARBA00004196"/>
    </source>
</evidence>
<dbReference type="SMART" id="SM00065">
    <property type="entry name" value="GAF"/>
    <property type="match status" value="2"/>
</dbReference>